<keyword evidence="3" id="KW-1185">Reference proteome</keyword>
<evidence type="ECO:0000313" key="2">
    <source>
        <dbReference type="EMBL" id="RJF93494.1"/>
    </source>
</evidence>
<keyword evidence="1" id="KW-1133">Transmembrane helix</keyword>
<evidence type="ECO:0000256" key="1">
    <source>
        <dbReference type="SAM" id="Phobius"/>
    </source>
</evidence>
<feature type="transmembrane region" description="Helical" evidence="1">
    <location>
        <begin position="52"/>
        <end position="70"/>
    </location>
</feature>
<reference evidence="2 3" key="1">
    <citation type="submission" date="2018-09" db="EMBL/GenBank/DDBJ databases">
        <authorList>
            <person name="Zhu H."/>
        </authorList>
    </citation>
    <scope>NUCLEOTIDE SEQUENCE [LARGE SCALE GENOMIC DNA]</scope>
    <source>
        <strain evidence="2 3">K2R01-6</strain>
    </source>
</reference>
<dbReference type="RefSeq" id="WP_119759771.1">
    <property type="nucleotide sequence ID" value="NZ_QYUM01000002.1"/>
</dbReference>
<comment type="caution">
    <text evidence="2">The sequence shown here is derived from an EMBL/GenBank/DDBJ whole genome shotgun (WGS) entry which is preliminary data.</text>
</comment>
<feature type="transmembrane region" description="Helical" evidence="1">
    <location>
        <begin position="12"/>
        <end position="32"/>
    </location>
</feature>
<keyword evidence="1" id="KW-0472">Membrane</keyword>
<dbReference type="OrthoDB" id="9969331at2"/>
<accession>A0A418WQH2</accession>
<keyword evidence="1" id="KW-0812">Transmembrane</keyword>
<dbReference type="EMBL" id="QYUM01000002">
    <property type="protein sequence ID" value="RJF93494.1"/>
    <property type="molecule type" value="Genomic_DNA"/>
</dbReference>
<sequence length="141" mass="14968">MTDKPEATKIPRYSLLAGSVILLVFALLVWIMMTQGMQLEENQQYRWDRLLLIFNAVETMAVAAAGVLLGTTVQQGRVAAAEARAADAQTDAKSASVTAAKATSKLEAARRISEGVDPPGAGRDNAEIIAAINNLKAVLSD</sequence>
<protein>
    <submittedName>
        <fullName evidence="2">Uncharacterized protein</fullName>
    </submittedName>
</protein>
<name>A0A418WQH2_9SPHN</name>
<dbReference type="Proteomes" id="UP000286100">
    <property type="component" value="Unassembled WGS sequence"/>
</dbReference>
<organism evidence="2 3">
    <name type="scientific">Sphingomonas cavernae</name>
    <dbReference type="NCBI Taxonomy" id="2320861"/>
    <lineage>
        <taxon>Bacteria</taxon>
        <taxon>Pseudomonadati</taxon>
        <taxon>Pseudomonadota</taxon>
        <taxon>Alphaproteobacteria</taxon>
        <taxon>Sphingomonadales</taxon>
        <taxon>Sphingomonadaceae</taxon>
        <taxon>Sphingomonas</taxon>
    </lineage>
</organism>
<dbReference type="AlphaFoldDB" id="A0A418WQH2"/>
<gene>
    <name evidence="2" type="ORF">D3876_04010</name>
</gene>
<proteinExistence type="predicted"/>
<evidence type="ECO:0000313" key="3">
    <source>
        <dbReference type="Proteomes" id="UP000286100"/>
    </source>
</evidence>